<keyword evidence="1" id="KW-0472">Membrane</keyword>
<evidence type="ECO:0000313" key="3">
    <source>
        <dbReference type="Proteomes" id="UP000324222"/>
    </source>
</evidence>
<reference evidence="2 3" key="1">
    <citation type="submission" date="2019-05" db="EMBL/GenBank/DDBJ databases">
        <title>Another draft genome of Portunus trituberculatus and its Hox gene families provides insights of decapod evolution.</title>
        <authorList>
            <person name="Jeong J.-H."/>
            <person name="Song I."/>
            <person name="Kim S."/>
            <person name="Choi T."/>
            <person name="Kim D."/>
            <person name="Ryu S."/>
            <person name="Kim W."/>
        </authorList>
    </citation>
    <scope>NUCLEOTIDE SEQUENCE [LARGE SCALE GENOMIC DNA]</scope>
    <source>
        <tissue evidence="2">Muscle</tissue>
    </source>
</reference>
<dbReference type="EMBL" id="VSRR010026695">
    <property type="protein sequence ID" value="MPC67742.1"/>
    <property type="molecule type" value="Genomic_DNA"/>
</dbReference>
<feature type="transmembrane region" description="Helical" evidence="1">
    <location>
        <begin position="36"/>
        <end position="62"/>
    </location>
</feature>
<organism evidence="2 3">
    <name type="scientific">Portunus trituberculatus</name>
    <name type="common">Swimming crab</name>
    <name type="synonym">Neptunus trituberculatus</name>
    <dbReference type="NCBI Taxonomy" id="210409"/>
    <lineage>
        <taxon>Eukaryota</taxon>
        <taxon>Metazoa</taxon>
        <taxon>Ecdysozoa</taxon>
        <taxon>Arthropoda</taxon>
        <taxon>Crustacea</taxon>
        <taxon>Multicrustacea</taxon>
        <taxon>Malacostraca</taxon>
        <taxon>Eumalacostraca</taxon>
        <taxon>Eucarida</taxon>
        <taxon>Decapoda</taxon>
        <taxon>Pleocyemata</taxon>
        <taxon>Brachyura</taxon>
        <taxon>Eubrachyura</taxon>
        <taxon>Portunoidea</taxon>
        <taxon>Portunidae</taxon>
        <taxon>Portuninae</taxon>
        <taxon>Portunus</taxon>
    </lineage>
</organism>
<keyword evidence="1" id="KW-0812">Transmembrane</keyword>
<gene>
    <name evidence="2" type="ORF">E2C01_061925</name>
</gene>
<name>A0A5B7H9L4_PORTR</name>
<proteinExistence type="predicted"/>
<keyword evidence="1" id="KW-1133">Transmembrane helix</keyword>
<dbReference type="AlphaFoldDB" id="A0A5B7H9L4"/>
<dbReference type="Proteomes" id="UP000324222">
    <property type="component" value="Unassembled WGS sequence"/>
</dbReference>
<evidence type="ECO:0008006" key="4">
    <source>
        <dbReference type="Google" id="ProtNLM"/>
    </source>
</evidence>
<comment type="caution">
    <text evidence="2">The sequence shown here is derived from an EMBL/GenBank/DDBJ whole genome shotgun (WGS) entry which is preliminary data.</text>
</comment>
<protein>
    <recommendedName>
        <fullName evidence="4">Transmembrane protein</fullName>
    </recommendedName>
</protein>
<evidence type="ECO:0000313" key="2">
    <source>
        <dbReference type="EMBL" id="MPC67742.1"/>
    </source>
</evidence>
<sequence length="63" mass="7090">MRRRHICLYRDVIFMVLSGFYDGFACNIYRLRQVVVVVVVVVVVALVVVVVALVVVVVVVVVE</sequence>
<accession>A0A5B7H9L4</accession>
<evidence type="ECO:0000256" key="1">
    <source>
        <dbReference type="SAM" id="Phobius"/>
    </source>
</evidence>
<keyword evidence="3" id="KW-1185">Reference proteome</keyword>